<dbReference type="RefSeq" id="WP_344669593.1">
    <property type="nucleotide sequence ID" value="NZ_BAAAQN010000049.1"/>
</dbReference>
<sequence>MPRARSHLVPAAVAVLAAGAAVLTAPAANADPTFGQGQTIALSAPVPSGWLVDSQNPAAGTKHIEYLGGAIFGAQVYVLPNQAAPANWVLAGVYPSGTAILQYLGGVIPNGITQTMDQSCQTSIGTVWGYSAPAYWIVTGGGNDGICDYKSLRYSPRPY</sequence>
<comment type="caution">
    <text evidence="2">The sequence shown here is derived from an EMBL/GenBank/DDBJ whole genome shotgun (WGS) entry which is preliminary data.</text>
</comment>
<dbReference type="Proteomes" id="UP001500751">
    <property type="component" value="Unassembled WGS sequence"/>
</dbReference>
<evidence type="ECO:0000256" key="1">
    <source>
        <dbReference type="SAM" id="SignalP"/>
    </source>
</evidence>
<gene>
    <name evidence="2" type="ORF">GCM10009839_65790</name>
</gene>
<evidence type="ECO:0000313" key="3">
    <source>
        <dbReference type="Proteomes" id="UP001500751"/>
    </source>
</evidence>
<keyword evidence="3" id="KW-1185">Reference proteome</keyword>
<feature type="chain" id="PRO_5045195573" evidence="1">
    <location>
        <begin position="31"/>
        <end position="159"/>
    </location>
</feature>
<reference evidence="3" key="1">
    <citation type="journal article" date="2019" name="Int. J. Syst. Evol. Microbiol.">
        <title>The Global Catalogue of Microorganisms (GCM) 10K type strain sequencing project: providing services to taxonomists for standard genome sequencing and annotation.</title>
        <authorList>
            <consortium name="The Broad Institute Genomics Platform"/>
            <consortium name="The Broad Institute Genome Sequencing Center for Infectious Disease"/>
            <person name="Wu L."/>
            <person name="Ma J."/>
        </authorList>
    </citation>
    <scope>NUCLEOTIDE SEQUENCE [LARGE SCALE GENOMIC DNA]</scope>
    <source>
        <strain evidence="3">JCM 16014</strain>
    </source>
</reference>
<proteinExistence type="predicted"/>
<feature type="signal peptide" evidence="1">
    <location>
        <begin position="1"/>
        <end position="30"/>
    </location>
</feature>
<keyword evidence="1" id="KW-0732">Signal</keyword>
<evidence type="ECO:0000313" key="2">
    <source>
        <dbReference type="EMBL" id="GAA2050276.1"/>
    </source>
</evidence>
<name>A0ABN2V479_9ACTN</name>
<dbReference type="EMBL" id="BAAAQN010000049">
    <property type="protein sequence ID" value="GAA2050276.1"/>
    <property type="molecule type" value="Genomic_DNA"/>
</dbReference>
<organism evidence="2 3">
    <name type="scientific">Catenulispora yoronensis</name>
    <dbReference type="NCBI Taxonomy" id="450799"/>
    <lineage>
        <taxon>Bacteria</taxon>
        <taxon>Bacillati</taxon>
        <taxon>Actinomycetota</taxon>
        <taxon>Actinomycetes</taxon>
        <taxon>Catenulisporales</taxon>
        <taxon>Catenulisporaceae</taxon>
        <taxon>Catenulispora</taxon>
    </lineage>
</organism>
<accession>A0ABN2V479</accession>
<protein>
    <submittedName>
        <fullName evidence="2">Uncharacterized protein</fullName>
    </submittedName>
</protein>